<gene>
    <name evidence="2" type="ORF">ACFQ2E_09145</name>
</gene>
<keyword evidence="1" id="KW-0812">Transmembrane</keyword>
<keyword evidence="3" id="KW-1185">Reference proteome</keyword>
<sequence>MKKEHIEKMSIQELEKKTKTYKMATIVLNILVLIMFVASFFNYQESGLSFPVFMPFFFVPMVIINRMTFLKLQKELKSSQKGLKIKVFFDYASFDFVRKNILIRLQH</sequence>
<protein>
    <submittedName>
        <fullName evidence="2">Uncharacterized protein</fullName>
    </submittedName>
</protein>
<keyword evidence="1" id="KW-0472">Membrane</keyword>
<accession>A0ABW3RBV1</accession>
<evidence type="ECO:0000256" key="1">
    <source>
        <dbReference type="SAM" id="Phobius"/>
    </source>
</evidence>
<comment type="caution">
    <text evidence="2">The sequence shown here is derived from an EMBL/GenBank/DDBJ whole genome shotgun (WGS) entry which is preliminary data.</text>
</comment>
<proteinExistence type="predicted"/>
<organism evidence="2 3">
    <name type="scientific">Hwangdonia seohaensis</name>
    <dbReference type="NCBI Taxonomy" id="1240727"/>
    <lineage>
        <taxon>Bacteria</taxon>
        <taxon>Pseudomonadati</taxon>
        <taxon>Bacteroidota</taxon>
        <taxon>Flavobacteriia</taxon>
        <taxon>Flavobacteriales</taxon>
        <taxon>Flavobacteriaceae</taxon>
        <taxon>Hwangdonia</taxon>
    </lineage>
</organism>
<dbReference type="Proteomes" id="UP001597163">
    <property type="component" value="Unassembled WGS sequence"/>
</dbReference>
<feature type="transmembrane region" description="Helical" evidence="1">
    <location>
        <begin position="21"/>
        <end position="41"/>
    </location>
</feature>
<feature type="transmembrane region" description="Helical" evidence="1">
    <location>
        <begin position="47"/>
        <end position="64"/>
    </location>
</feature>
<reference evidence="3" key="1">
    <citation type="journal article" date="2019" name="Int. J. Syst. Evol. Microbiol.">
        <title>The Global Catalogue of Microorganisms (GCM) 10K type strain sequencing project: providing services to taxonomists for standard genome sequencing and annotation.</title>
        <authorList>
            <consortium name="The Broad Institute Genomics Platform"/>
            <consortium name="The Broad Institute Genome Sequencing Center for Infectious Disease"/>
            <person name="Wu L."/>
            <person name="Ma J."/>
        </authorList>
    </citation>
    <scope>NUCLEOTIDE SEQUENCE [LARGE SCALE GENOMIC DNA]</scope>
    <source>
        <strain evidence="3">CCUG 63246</strain>
    </source>
</reference>
<dbReference type="EMBL" id="JBHTLJ010000003">
    <property type="protein sequence ID" value="MFD1162580.1"/>
    <property type="molecule type" value="Genomic_DNA"/>
</dbReference>
<keyword evidence="1" id="KW-1133">Transmembrane helix</keyword>
<evidence type="ECO:0000313" key="2">
    <source>
        <dbReference type="EMBL" id="MFD1162580.1"/>
    </source>
</evidence>
<evidence type="ECO:0000313" key="3">
    <source>
        <dbReference type="Proteomes" id="UP001597163"/>
    </source>
</evidence>
<name>A0ABW3RBV1_9FLAO</name>
<dbReference type="RefSeq" id="WP_311939077.1">
    <property type="nucleotide sequence ID" value="NZ_JAVSCK010000003.1"/>
</dbReference>